<reference evidence="1 2" key="1">
    <citation type="submission" date="2020-04" db="EMBL/GenBank/DDBJ databases">
        <title>MicrobeNet Type strains.</title>
        <authorList>
            <person name="Nicholson A.C."/>
        </authorList>
    </citation>
    <scope>NUCLEOTIDE SEQUENCE [LARGE SCALE GENOMIC DNA]</scope>
    <source>
        <strain evidence="1 2">ATCC BAA-787</strain>
    </source>
</reference>
<accession>A0ABX1JYF3</accession>
<dbReference type="EMBL" id="JAAXOY010000080">
    <property type="protein sequence ID" value="NKY38959.1"/>
    <property type="molecule type" value="Genomic_DNA"/>
</dbReference>
<proteinExistence type="predicted"/>
<protein>
    <submittedName>
        <fullName evidence="1">Uncharacterized protein</fullName>
    </submittedName>
</protein>
<dbReference type="Proteomes" id="UP000777774">
    <property type="component" value="Unassembled WGS sequence"/>
</dbReference>
<sequence length="270" mass="29499">MRYAILETTADGTRTDPGPYLRWLAEHGDALPPGARAFARHPEHYDFSYQWCPRGATFDRLAMRHTDAGVTATLVLAGAGRAAPQFVLRYEGVVRLEVDGDHGGLPRSDLLVDELLPHDDGVSHELAFIAGTVTVVARDLTAGWSGTAGPGSPRDPLGAGDPSNPATLARLVRTRLRMYFLDERFPTVAAGVGWGSRFWRDDEAYRHFRDWAGVRLIGGRSSTSWEALVGRQVAPGRAHDAWTDDDHAAAVALTFDLLEEYFAEQGYVAG</sequence>
<evidence type="ECO:0000313" key="1">
    <source>
        <dbReference type="EMBL" id="NKY38959.1"/>
    </source>
</evidence>
<comment type="caution">
    <text evidence="1">The sequence shown here is derived from an EMBL/GenBank/DDBJ whole genome shotgun (WGS) entry which is preliminary data.</text>
</comment>
<gene>
    <name evidence="1" type="ORF">HGA02_05260</name>
</gene>
<name>A0ABX1JYF3_9CELL</name>
<dbReference type="RefSeq" id="WP_168678114.1">
    <property type="nucleotide sequence ID" value="NZ_JAAXOY010000080.1"/>
</dbReference>
<evidence type="ECO:0000313" key="2">
    <source>
        <dbReference type="Proteomes" id="UP000777774"/>
    </source>
</evidence>
<organism evidence="1 2">
    <name type="scientific">Cellulomonas septica</name>
    <dbReference type="NCBI Taxonomy" id="285080"/>
    <lineage>
        <taxon>Bacteria</taxon>
        <taxon>Bacillati</taxon>
        <taxon>Actinomycetota</taxon>
        <taxon>Actinomycetes</taxon>
        <taxon>Micrococcales</taxon>
        <taxon>Cellulomonadaceae</taxon>
        <taxon>Cellulomonas</taxon>
    </lineage>
</organism>
<keyword evidence="2" id="KW-1185">Reference proteome</keyword>